<dbReference type="eggNOG" id="COG0095">
    <property type="taxonomic scope" value="Bacteria"/>
</dbReference>
<dbReference type="STRING" id="293826.Amet_3205"/>
<accession>A6TT25</accession>
<feature type="domain" description="BPL/LPL catalytic" evidence="8">
    <location>
        <begin position="26"/>
        <end position="213"/>
    </location>
</feature>
<dbReference type="Gene3D" id="3.30.390.50">
    <property type="entry name" value="CO dehydrogenase flavoprotein, C-terminal domain"/>
    <property type="match status" value="1"/>
</dbReference>
<comment type="pathway">
    <text evidence="2">Protein modification; protein lipoylation via exogenous pathway; protein N(6)-(lipoyl)lysine from lipoate: step 1/2.</text>
</comment>
<dbReference type="PANTHER" id="PTHR12561:SF3">
    <property type="entry name" value="LIPOYLTRANSFERASE 1, MITOCHONDRIAL"/>
    <property type="match status" value="1"/>
</dbReference>
<evidence type="ECO:0000256" key="2">
    <source>
        <dbReference type="ARBA" id="ARBA00005124"/>
    </source>
</evidence>
<dbReference type="InterPro" id="IPR004143">
    <property type="entry name" value="BPL_LPL_catalytic"/>
</dbReference>
<evidence type="ECO:0000256" key="6">
    <source>
        <dbReference type="ARBA" id="ARBA00022840"/>
    </source>
</evidence>
<dbReference type="HOGENOM" id="CLU_022986_0_2_9"/>
<dbReference type="SUPFAM" id="SSF82649">
    <property type="entry name" value="SufE/NifU"/>
    <property type="match status" value="1"/>
</dbReference>
<dbReference type="SUPFAM" id="SSF55681">
    <property type="entry name" value="Class II aaRS and biotin synthetases"/>
    <property type="match status" value="1"/>
</dbReference>
<gene>
    <name evidence="9" type="ordered locus">Amet_3205</name>
</gene>
<dbReference type="UniPathway" id="UPA00537">
    <property type="reaction ID" value="UER00594"/>
</dbReference>
<dbReference type="InterPro" id="IPR004562">
    <property type="entry name" value="LipoylTrfase_LipoateP_Ligase"/>
</dbReference>
<dbReference type="GO" id="GO:0005737">
    <property type="term" value="C:cytoplasm"/>
    <property type="evidence" value="ECO:0007669"/>
    <property type="project" value="TreeGrafter"/>
</dbReference>
<evidence type="ECO:0000256" key="3">
    <source>
        <dbReference type="ARBA" id="ARBA00012367"/>
    </source>
</evidence>
<dbReference type="PROSITE" id="PS51733">
    <property type="entry name" value="BPL_LPL_CATALYTIC"/>
    <property type="match status" value="1"/>
</dbReference>
<proteinExistence type="predicted"/>
<comment type="catalytic activity">
    <reaction evidence="7">
        <text>L-lysyl-[lipoyl-carrier protein] + (R)-lipoate + ATP = N(6)-[(R)-lipoyl]-L-lysyl-[lipoyl-carrier protein] + AMP + diphosphate + H(+)</text>
        <dbReference type="Rhea" id="RHEA:49288"/>
        <dbReference type="Rhea" id="RHEA-COMP:10500"/>
        <dbReference type="Rhea" id="RHEA-COMP:10502"/>
        <dbReference type="ChEBI" id="CHEBI:15378"/>
        <dbReference type="ChEBI" id="CHEBI:29969"/>
        <dbReference type="ChEBI" id="CHEBI:30616"/>
        <dbReference type="ChEBI" id="CHEBI:33019"/>
        <dbReference type="ChEBI" id="CHEBI:83088"/>
        <dbReference type="ChEBI" id="CHEBI:83099"/>
        <dbReference type="ChEBI" id="CHEBI:456215"/>
        <dbReference type="EC" id="6.3.1.20"/>
    </reaction>
</comment>
<keyword evidence="10" id="KW-1185">Reference proteome</keyword>
<evidence type="ECO:0000313" key="9">
    <source>
        <dbReference type="EMBL" id="ABR49343.1"/>
    </source>
</evidence>
<dbReference type="Pfam" id="PF10437">
    <property type="entry name" value="Lip_prot_lig_C"/>
    <property type="match status" value="1"/>
</dbReference>
<dbReference type="GO" id="GO:0016979">
    <property type="term" value="F:lipoate-protein ligase activity"/>
    <property type="evidence" value="ECO:0007669"/>
    <property type="project" value="UniProtKB-EC"/>
</dbReference>
<dbReference type="Pfam" id="PF21948">
    <property type="entry name" value="LplA-B_cat"/>
    <property type="match status" value="1"/>
</dbReference>
<dbReference type="FunFam" id="3.30.930.10:FF:000072">
    <property type="entry name" value="Lipoate--protein ligase"/>
    <property type="match status" value="1"/>
</dbReference>
<keyword evidence="9" id="KW-0808">Transferase</keyword>
<dbReference type="InterPro" id="IPR019491">
    <property type="entry name" value="Lipoate_protein_ligase_C"/>
</dbReference>
<comment type="pathway">
    <text evidence="1">Protein modification; protein lipoylation via exogenous pathway; protein N(6)-(lipoyl)lysine from lipoate: step 2/2.</text>
</comment>
<keyword evidence="6" id="KW-0067">ATP-binding</keyword>
<dbReference type="RefSeq" id="WP_012064308.1">
    <property type="nucleotide sequence ID" value="NC_009633.1"/>
</dbReference>
<protein>
    <recommendedName>
        <fullName evidence="3">lipoate--protein ligase</fullName>
        <ecNumber evidence="3">6.3.1.20</ecNumber>
    </recommendedName>
</protein>
<dbReference type="KEGG" id="amt:Amet_3205"/>
<evidence type="ECO:0000256" key="4">
    <source>
        <dbReference type="ARBA" id="ARBA00022598"/>
    </source>
</evidence>
<keyword evidence="4 9" id="KW-0436">Ligase</keyword>
<reference evidence="10" key="1">
    <citation type="journal article" date="2016" name="Genome Announc.">
        <title>Complete genome sequence of Alkaliphilus metalliredigens strain QYMF, an alkaliphilic and metal-reducing bacterium isolated from borax-contaminated leachate ponds.</title>
        <authorList>
            <person name="Hwang C."/>
            <person name="Copeland A."/>
            <person name="Lucas S."/>
            <person name="Lapidus A."/>
            <person name="Barry K."/>
            <person name="Detter J.C."/>
            <person name="Glavina Del Rio T."/>
            <person name="Hammon N."/>
            <person name="Israni S."/>
            <person name="Dalin E."/>
            <person name="Tice H."/>
            <person name="Pitluck S."/>
            <person name="Chertkov O."/>
            <person name="Brettin T."/>
            <person name="Bruce D."/>
            <person name="Han C."/>
            <person name="Schmutz J."/>
            <person name="Larimer F."/>
            <person name="Land M.L."/>
            <person name="Hauser L."/>
            <person name="Kyrpides N."/>
            <person name="Mikhailova N."/>
            <person name="Ye Q."/>
            <person name="Zhou J."/>
            <person name="Richardson P."/>
            <person name="Fields M.W."/>
        </authorList>
    </citation>
    <scope>NUCLEOTIDE SEQUENCE [LARGE SCALE GENOMIC DNA]</scope>
    <source>
        <strain evidence="10">QYMF</strain>
    </source>
</reference>
<name>A6TT25_ALKMQ</name>
<dbReference type="GO" id="GO:0009249">
    <property type="term" value="P:protein lipoylation"/>
    <property type="evidence" value="ECO:0007669"/>
    <property type="project" value="InterPro"/>
</dbReference>
<dbReference type="Gene3D" id="3.30.930.10">
    <property type="entry name" value="Bira Bifunctional Protein, Domain 2"/>
    <property type="match status" value="1"/>
</dbReference>
<dbReference type="EMBL" id="CP000724">
    <property type="protein sequence ID" value="ABR49343.1"/>
    <property type="molecule type" value="Genomic_DNA"/>
</dbReference>
<keyword evidence="5" id="KW-0547">Nucleotide-binding</keyword>
<dbReference type="CDD" id="cd16443">
    <property type="entry name" value="LplA"/>
    <property type="match status" value="1"/>
</dbReference>
<dbReference type="EC" id="6.3.1.20" evidence="3"/>
<dbReference type="PANTHER" id="PTHR12561">
    <property type="entry name" value="LIPOATE-PROTEIN LIGASE"/>
    <property type="match status" value="1"/>
</dbReference>
<evidence type="ECO:0000313" key="10">
    <source>
        <dbReference type="Proteomes" id="UP000001572"/>
    </source>
</evidence>
<organism evidence="9 10">
    <name type="scientific">Alkaliphilus metalliredigens (strain QYMF)</name>
    <dbReference type="NCBI Taxonomy" id="293826"/>
    <lineage>
        <taxon>Bacteria</taxon>
        <taxon>Bacillati</taxon>
        <taxon>Bacillota</taxon>
        <taxon>Clostridia</taxon>
        <taxon>Peptostreptococcales</taxon>
        <taxon>Natronincolaceae</taxon>
        <taxon>Alkaliphilus</taxon>
    </lineage>
</organism>
<dbReference type="AlphaFoldDB" id="A6TT25"/>
<dbReference type="NCBIfam" id="TIGR00545">
    <property type="entry name" value="lipoyltrans"/>
    <property type="match status" value="1"/>
</dbReference>
<dbReference type="OrthoDB" id="9788148at2"/>
<evidence type="ECO:0000256" key="1">
    <source>
        <dbReference type="ARBA" id="ARBA00005085"/>
    </source>
</evidence>
<evidence type="ECO:0000259" key="8">
    <source>
        <dbReference type="PROSITE" id="PS51733"/>
    </source>
</evidence>
<evidence type="ECO:0000256" key="7">
    <source>
        <dbReference type="ARBA" id="ARBA00048037"/>
    </source>
</evidence>
<dbReference type="InterPro" id="IPR045864">
    <property type="entry name" value="aa-tRNA-synth_II/BPL/LPL"/>
</dbReference>
<dbReference type="Proteomes" id="UP000001572">
    <property type="component" value="Chromosome"/>
</dbReference>
<dbReference type="GO" id="GO:0017118">
    <property type="term" value="F:lipoyltransferase activity"/>
    <property type="evidence" value="ECO:0007669"/>
    <property type="project" value="TreeGrafter"/>
</dbReference>
<sequence>MISIRNDSTDPRFNLALEEYALKYLDPNEEYVILWQNEPSIIVGRNQNTVEEINAEYVKKNKINVVRRLSGGGAVYHDWGNLNFTFIVKSGRNLVSNYKKFTEPVIKALNRLGVQAEFSGRNDITIDDKKFSGNAQYYYKDRLLHHGTLLYDSELSVLQDALNVKTDKFSSKGIKSVRSRVTNIASYLENVVPVQEFKDILVSYILEDSGSTSNEYELTDRDKKKIHETMEERYAAWEWNYGRSPNFNMKKSKRYAGGLLDIRLNVHNGLIQECKLYGDFLSKKDVTDLIDLIKESKYDEDTIRQQLQDFDLNDYLGSIALDEFIDCLFY</sequence>
<evidence type="ECO:0000256" key="5">
    <source>
        <dbReference type="ARBA" id="ARBA00022741"/>
    </source>
</evidence>
<dbReference type="GO" id="GO:0005524">
    <property type="term" value="F:ATP binding"/>
    <property type="evidence" value="ECO:0007669"/>
    <property type="project" value="UniProtKB-KW"/>
</dbReference>